<dbReference type="OrthoDB" id="1740937at2759"/>
<organism evidence="2 3">
    <name type="scientific">Striga asiatica</name>
    <name type="common">Asiatic witchweed</name>
    <name type="synonym">Buchnera asiatica</name>
    <dbReference type="NCBI Taxonomy" id="4170"/>
    <lineage>
        <taxon>Eukaryota</taxon>
        <taxon>Viridiplantae</taxon>
        <taxon>Streptophyta</taxon>
        <taxon>Embryophyta</taxon>
        <taxon>Tracheophyta</taxon>
        <taxon>Spermatophyta</taxon>
        <taxon>Magnoliopsida</taxon>
        <taxon>eudicotyledons</taxon>
        <taxon>Gunneridae</taxon>
        <taxon>Pentapetalae</taxon>
        <taxon>asterids</taxon>
        <taxon>lamiids</taxon>
        <taxon>Lamiales</taxon>
        <taxon>Orobanchaceae</taxon>
        <taxon>Buchnereae</taxon>
        <taxon>Striga</taxon>
    </lineage>
</organism>
<dbReference type="InterPro" id="IPR013955">
    <property type="entry name" value="Rep_factor-A_C"/>
</dbReference>
<name>A0A5A7QAS0_STRAF</name>
<dbReference type="Gene3D" id="2.40.50.140">
    <property type="entry name" value="Nucleic acid-binding proteins"/>
    <property type="match status" value="2"/>
</dbReference>
<accession>A0A5A7QAS0</accession>
<feature type="domain" description="Replication factor A C-terminal" evidence="1">
    <location>
        <begin position="147"/>
        <end position="247"/>
    </location>
</feature>
<dbReference type="GO" id="GO:0003677">
    <property type="term" value="F:DNA binding"/>
    <property type="evidence" value="ECO:0007669"/>
    <property type="project" value="UniProtKB-KW"/>
</dbReference>
<dbReference type="SUPFAM" id="SSF50249">
    <property type="entry name" value="Nucleic acid-binding proteins"/>
    <property type="match status" value="2"/>
</dbReference>
<evidence type="ECO:0000259" key="1">
    <source>
        <dbReference type="Pfam" id="PF08646"/>
    </source>
</evidence>
<dbReference type="InterPro" id="IPR012340">
    <property type="entry name" value="NA-bd_OB-fold"/>
</dbReference>
<dbReference type="Proteomes" id="UP000325081">
    <property type="component" value="Unassembled WGS sequence"/>
</dbReference>
<proteinExistence type="predicted"/>
<evidence type="ECO:0000313" key="3">
    <source>
        <dbReference type="Proteomes" id="UP000325081"/>
    </source>
</evidence>
<keyword evidence="3" id="KW-1185">Reference proteome</keyword>
<dbReference type="EMBL" id="BKCP01006283">
    <property type="protein sequence ID" value="GER42068.1"/>
    <property type="molecule type" value="Genomic_DNA"/>
</dbReference>
<reference evidence="3" key="1">
    <citation type="journal article" date="2019" name="Curr. Biol.">
        <title>Genome Sequence of Striga asiatica Provides Insight into the Evolution of Plant Parasitism.</title>
        <authorList>
            <person name="Yoshida S."/>
            <person name="Kim S."/>
            <person name="Wafula E.K."/>
            <person name="Tanskanen J."/>
            <person name="Kim Y.M."/>
            <person name="Honaas L."/>
            <person name="Yang Z."/>
            <person name="Spallek T."/>
            <person name="Conn C.E."/>
            <person name="Ichihashi Y."/>
            <person name="Cheong K."/>
            <person name="Cui S."/>
            <person name="Der J.P."/>
            <person name="Gundlach H."/>
            <person name="Jiao Y."/>
            <person name="Hori C."/>
            <person name="Ishida J.K."/>
            <person name="Kasahara H."/>
            <person name="Kiba T."/>
            <person name="Kim M.S."/>
            <person name="Koo N."/>
            <person name="Laohavisit A."/>
            <person name="Lee Y.H."/>
            <person name="Lumba S."/>
            <person name="McCourt P."/>
            <person name="Mortimer J.C."/>
            <person name="Mutuku J.M."/>
            <person name="Nomura T."/>
            <person name="Sasaki-Sekimoto Y."/>
            <person name="Seto Y."/>
            <person name="Wang Y."/>
            <person name="Wakatake T."/>
            <person name="Sakakibara H."/>
            <person name="Demura T."/>
            <person name="Yamaguchi S."/>
            <person name="Yoneyama K."/>
            <person name="Manabe R.I."/>
            <person name="Nelson D.C."/>
            <person name="Schulman A.H."/>
            <person name="Timko M.P."/>
            <person name="dePamphilis C.W."/>
            <person name="Choi D."/>
            <person name="Shirasu K."/>
        </authorList>
    </citation>
    <scope>NUCLEOTIDE SEQUENCE [LARGE SCALE GENOMIC DNA]</scope>
    <source>
        <strain evidence="3">cv. UVA1</strain>
    </source>
</reference>
<comment type="caution">
    <text evidence="2">The sequence shown here is derived from an EMBL/GenBank/DDBJ whole genome shotgun (WGS) entry which is preliminary data.</text>
</comment>
<gene>
    <name evidence="2" type="ORF">STAS_18833</name>
</gene>
<dbReference type="PANTHER" id="PTHR47165">
    <property type="entry name" value="OS03G0429900 PROTEIN"/>
    <property type="match status" value="1"/>
</dbReference>
<dbReference type="CDD" id="cd04475">
    <property type="entry name" value="RPA1_DBD_B"/>
    <property type="match status" value="1"/>
</dbReference>
<sequence length="297" mass="33574">MDLKFSYEMNASYNTEDVMGIVVHALPLRDVSSGSNIKDLIIVNAESRPMILTLWNDFAKEEDQQLASTRPTSKVVVAMRVRVTTFNLLSVTTTNATTIMINPPMAEAVTLKQWYIDHKEEVNHQLELKVYQDPEFLLPPPNESEIISVNSALNNLQTTSYWFTTCQNCKKGLRAQVGWIVKCTQCKAKGQVEPRCRFTLGIEDNTGHIQAVISGLEAEQLLPMTATHVSLKKSQDRDESNYVVVVVYVNEDNIEPIMLVEETNTYVDPHILGKQPTAEKSEDKLEDRLESRLAMLE</sequence>
<keyword evidence="2" id="KW-0238">DNA-binding</keyword>
<dbReference type="Pfam" id="PF08646">
    <property type="entry name" value="Rep_fac-A_C"/>
    <property type="match status" value="1"/>
</dbReference>
<dbReference type="PANTHER" id="PTHR47165:SF4">
    <property type="entry name" value="OS03G0429900 PROTEIN"/>
    <property type="match status" value="1"/>
</dbReference>
<evidence type="ECO:0000313" key="2">
    <source>
        <dbReference type="EMBL" id="GER42068.1"/>
    </source>
</evidence>
<dbReference type="AlphaFoldDB" id="A0A5A7QAS0"/>
<protein>
    <submittedName>
        <fullName evidence="2">Replication protein A 70 kDa DNA-binding subunit A</fullName>
    </submittedName>
</protein>